<keyword evidence="1" id="KW-0472">Membrane</keyword>
<dbReference type="EMBL" id="CP058554">
    <property type="protein sequence ID" value="QMV71629.1"/>
    <property type="molecule type" value="Genomic_DNA"/>
</dbReference>
<evidence type="ECO:0000256" key="1">
    <source>
        <dbReference type="SAM" id="Phobius"/>
    </source>
</evidence>
<evidence type="ECO:0000313" key="2">
    <source>
        <dbReference type="EMBL" id="QMV71629.1"/>
    </source>
</evidence>
<dbReference type="RefSeq" id="WP_182326063.1">
    <property type="nucleotide sequence ID" value="NZ_CP058554.1"/>
</dbReference>
<name>A0A7G5ECA4_9BURK</name>
<sequence length="120" mass="13757">MKNYILEKRIVYAMSIAICFYICYQVGTIVNKQNALITSFTKKEYVLASAAAIRLQTLETLDKNIGDKTATTCILEKEVLRLSQNWNYCKSQPECIHNLRGVKYPKTNEIINALKKDQCT</sequence>
<dbReference type="KEGG" id="cpis:HS961_01590"/>
<evidence type="ECO:0000313" key="3">
    <source>
        <dbReference type="Proteomes" id="UP000515240"/>
    </source>
</evidence>
<proteinExistence type="predicted"/>
<organism evidence="2 3">
    <name type="scientific">Comamonas piscis</name>
    <dbReference type="NCBI Taxonomy" id="1562974"/>
    <lineage>
        <taxon>Bacteria</taxon>
        <taxon>Pseudomonadati</taxon>
        <taxon>Pseudomonadota</taxon>
        <taxon>Betaproteobacteria</taxon>
        <taxon>Burkholderiales</taxon>
        <taxon>Comamonadaceae</taxon>
        <taxon>Comamonas</taxon>
    </lineage>
</organism>
<keyword evidence="1" id="KW-1133">Transmembrane helix</keyword>
<accession>A0A7G5ECA4</accession>
<protein>
    <submittedName>
        <fullName evidence="2">Uncharacterized protein</fullName>
    </submittedName>
</protein>
<gene>
    <name evidence="2" type="ORF">HS961_01590</name>
</gene>
<dbReference type="Proteomes" id="UP000515240">
    <property type="component" value="Chromosome"/>
</dbReference>
<dbReference type="AlphaFoldDB" id="A0A7G5ECA4"/>
<keyword evidence="3" id="KW-1185">Reference proteome</keyword>
<reference evidence="2 3" key="1">
    <citation type="journal article" date="2020" name="G3 (Bethesda)">
        <title>CeMbio - The Caenorhabditis elegans Microbiome Resource.</title>
        <authorList>
            <person name="Dirksen P."/>
            <person name="Assie A."/>
            <person name="Zimmermann J."/>
            <person name="Zhang F."/>
            <person name="Tietje A.M."/>
            <person name="Marsh S.A."/>
            <person name="Felix M.A."/>
            <person name="Shapira M."/>
            <person name="Kaleta C."/>
            <person name="Schulenburg H."/>
            <person name="Samuel B."/>
        </authorList>
    </citation>
    <scope>NUCLEOTIDE SEQUENCE [LARGE SCALE GENOMIC DNA]</scope>
    <source>
        <strain evidence="2 3">BIGb0172</strain>
    </source>
</reference>
<keyword evidence="1" id="KW-0812">Transmembrane</keyword>
<feature type="transmembrane region" description="Helical" evidence="1">
    <location>
        <begin position="12"/>
        <end position="30"/>
    </location>
</feature>